<sequence>MGSSDRVAPGATSWRRYAVALAAAAVALGLLLPAAAADEHDDDDNGDGGDQVEVNLAAINDYHGRLTPEGASFVPEDVFRLEGADRVATAVDVSQHVYDDAEAVVLARADEFADALAGAPLASAADAPILLTRTGEVPSETLDEIDRLGADAAYLLGGSAAISDDAADEVEQAEVDTTRLDGPTRFETAIAIAEAMGEELGVDAFSDAYVVEGLNPDEFRGWPDAMAISALAAYEQRPILLAEQDGVPEATAEGATALEVETATLVGGSAALGNEVDADFEDLGIALADRLEGDDRYATSVAVAEAAADAGMDETQPWLVTGLNWPDGVTSGAAAAEAGAIPVLVHGEDRGASEASADWISETFEARESLGVIGGQAAIADDVVAEDVGGAAYLGAHIDAFREAHEHTYMVDAGDLVGGTPVLSSYFNDVPTVEIMNEIGLDVQTVGNHEFDAGQEELLWRRDGGEYPGDPEDFPLDREHEGQDFVTLSTNVVHEDTGDALTQPYHVAEFGDASVGFLGVTTESTDEVVHPDGIDGLEFLGEAEAVADAVPDLQAEDPDAIVVLMHEGGRQAGGMNECIEPEGALVPIMDEMDEAVDLMVTGHTHQTYVCDEAFDDTLVTQANEYGNLFTEISLSIEPGEGVVDSSAENQLVHHHVEPDPEVQAQIDDWEDIGEDIFAEVVGQSEVEIPRTTRVEESAQGNLATDALTYVHDVDFAFQNSGGLRADMTHDDDMEDGRYNIRLEYILDVWPFGNETELVEITGAQLEEYLNHGVSEVGGGRFIQVSGLRIEYDIVDESGDFPQGEVHTVEYWDHRSEEDGTPVDLSADATYQVATNDFMVAGGDGYPVLTDDVYSLQNPLELDVERYVRENSPVAPEVEGRIVESPAE</sequence>
<dbReference type="PANTHER" id="PTHR11575">
    <property type="entry name" value="5'-NUCLEOTIDASE-RELATED"/>
    <property type="match status" value="1"/>
</dbReference>
<evidence type="ECO:0000256" key="1">
    <source>
        <dbReference type="ARBA" id="ARBA00022729"/>
    </source>
</evidence>
<dbReference type="InterPro" id="IPR008334">
    <property type="entry name" value="5'-Nucleotdase_C"/>
</dbReference>
<gene>
    <name evidence="5" type="ORF">ER308_11885</name>
</gene>
<evidence type="ECO:0000259" key="4">
    <source>
        <dbReference type="Pfam" id="PF02872"/>
    </source>
</evidence>
<dbReference type="Gene3D" id="3.90.780.10">
    <property type="entry name" value="5'-Nucleotidase, C-terminal domain"/>
    <property type="match status" value="1"/>
</dbReference>
<evidence type="ECO:0000313" key="6">
    <source>
        <dbReference type="Proteomes" id="UP000291469"/>
    </source>
</evidence>
<evidence type="ECO:0000259" key="3">
    <source>
        <dbReference type="Pfam" id="PF00149"/>
    </source>
</evidence>
<dbReference type="PRINTS" id="PR01607">
    <property type="entry name" value="APYRASEFAMLY"/>
</dbReference>
<keyword evidence="6" id="KW-1185">Reference proteome</keyword>
<dbReference type="InterPro" id="IPR007253">
    <property type="entry name" value="Cell_wall-bd_2"/>
</dbReference>
<dbReference type="InterPro" id="IPR004843">
    <property type="entry name" value="Calcineurin-like_PHP"/>
</dbReference>
<feature type="chain" id="PRO_5019156329" description="Bifunctional metallophosphatase/5'-nucleotidase" evidence="2">
    <location>
        <begin position="37"/>
        <end position="887"/>
    </location>
</feature>
<dbReference type="AlphaFoldDB" id="A0A411YG80"/>
<evidence type="ECO:0000313" key="5">
    <source>
        <dbReference type="EMBL" id="QBI20196.1"/>
    </source>
</evidence>
<dbReference type="GO" id="GO:0008768">
    <property type="term" value="F:UDP-sugar diphosphatase activity"/>
    <property type="evidence" value="ECO:0007669"/>
    <property type="project" value="TreeGrafter"/>
</dbReference>
<dbReference type="Pfam" id="PF00149">
    <property type="entry name" value="Metallophos"/>
    <property type="match status" value="1"/>
</dbReference>
<accession>A0A411YG80</accession>
<feature type="signal peptide" evidence="2">
    <location>
        <begin position="1"/>
        <end position="36"/>
    </location>
</feature>
<dbReference type="InterPro" id="IPR036907">
    <property type="entry name" value="5'-Nucleotdase_C_sf"/>
</dbReference>
<dbReference type="Pfam" id="PF02872">
    <property type="entry name" value="5_nucleotid_C"/>
    <property type="match status" value="1"/>
</dbReference>
<dbReference type="GO" id="GO:0008253">
    <property type="term" value="F:5'-nucleotidase activity"/>
    <property type="evidence" value="ECO:0007669"/>
    <property type="project" value="TreeGrafter"/>
</dbReference>
<keyword evidence="1 2" id="KW-0732">Signal</keyword>
<dbReference type="OrthoDB" id="1016457at2"/>
<feature type="domain" description="5'-Nucleotidase C-terminal" evidence="4">
    <location>
        <begin position="680"/>
        <end position="849"/>
    </location>
</feature>
<dbReference type="RefSeq" id="WP_131155193.1">
    <property type="nucleotide sequence ID" value="NZ_CP036402.1"/>
</dbReference>
<dbReference type="Pfam" id="PF04122">
    <property type="entry name" value="CW_binding_2"/>
    <property type="match status" value="3"/>
</dbReference>
<dbReference type="PANTHER" id="PTHR11575:SF24">
    <property type="entry name" value="5'-NUCLEOTIDASE"/>
    <property type="match status" value="1"/>
</dbReference>
<feature type="domain" description="Calcineurin-like phosphoesterase" evidence="3">
    <location>
        <begin position="388"/>
        <end position="606"/>
    </location>
</feature>
<dbReference type="Gene3D" id="3.40.50.12090">
    <property type="match status" value="2"/>
</dbReference>
<evidence type="ECO:0000256" key="2">
    <source>
        <dbReference type="SAM" id="SignalP"/>
    </source>
</evidence>
<dbReference type="InterPro" id="IPR029052">
    <property type="entry name" value="Metallo-depent_PP-like"/>
</dbReference>
<reference evidence="5 6" key="1">
    <citation type="submission" date="2019-01" db="EMBL/GenBank/DDBJ databases">
        <title>Egibacter rhizosphaerae EGI 80759T.</title>
        <authorList>
            <person name="Chen D.-D."/>
            <person name="Tian Y."/>
            <person name="Jiao J.-Y."/>
            <person name="Zhang X.-T."/>
            <person name="Zhang Y.-G."/>
            <person name="Zhang Y."/>
            <person name="Xiao M."/>
            <person name="Shu W.-S."/>
            <person name="Li W.-J."/>
        </authorList>
    </citation>
    <scope>NUCLEOTIDE SEQUENCE [LARGE SCALE GENOMIC DNA]</scope>
    <source>
        <strain evidence="5 6">EGI 80759</strain>
    </source>
</reference>
<proteinExistence type="predicted"/>
<evidence type="ECO:0008006" key="7">
    <source>
        <dbReference type="Google" id="ProtNLM"/>
    </source>
</evidence>
<name>A0A411YG80_9ACTN</name>
<dbReference type="EMBL" id="CP036402">
    <property type="protein sequence ID" value="QBI20196.1"/>
    <property type="molecule type" value="Genomic_DNA"/>
</dbReference>
<dbReference type="KEGG" id="erz:ER308_11885"/>
<organism evidence="5 6">
    <name type="scientific">Egibacter rhizosphaerae</name>
    <dbReference type="NCBI Taxonomy" id="1670831"/>
    <lineage>
        <taxon>Bacteria</taxon>
        <taxon>Bacillati</taxon>
        <taxon>Actinomycetota</taxon>
        <taxon>Nitriliruptoria</taxon>
        <taxon>Egibacterales</taxon>
        <taxon>Egibacteraceae</taxon>
        <taxon>Egibacter</taxon>
    </lineage>
</organism>
<dbReference type="SUPFAM" id="SSF55816">
    <property type="entry name" value="5'-nucleotidase (syn. UDP-sugar hydrolase), C-terminal domain"/>
    <property type="match status" value="1"/>
</dbReference>
<dbReference type="InterPro" id="IPR006179">
    <property type="entry name" value="5_nucleotidase/apyrase"/>
</dbReference>
<protein>
    <recommendedName>
        <fullName evidence="7">Bifunctional metallophosphatase/5'-nucleotidase</fullName>
    </recommendedName>
</protein>
<dbReference type="GO" id="GO:0030288">
    <property type="term" value="C:outer membrane-bounded periplasmic space"/>
    <property type="evidence" value="ECO:0007669"/>
    <property type="project" value="TreeGrafter"/>
</dbReference>
<dbReference type="SUPFAM" id="SSF56300">
    <property type="entry name" value="Metallo-dependent phosphatases"/>
    <property type="match status" value="1"/>
</dbReference>
<dbReference type="Proteomes" id="UP000291469">
    <property type="component" value="Chromosome"/>
</dbReference>
<dbReference type="GO" id="GO:0009166">
    <property type="term" value="P:nucleotide catabolic process"/>
    <property type="evidence" value="ECO:0007669"/>
    <property type="project" value="InterPro"/>
</dbReference>
<dbReference type="Gene3D" id="3.60.21.10">
    <property type="match status" value="1"/>
</dbReference>